<dbReference type="HOGENOM" id="CLU_2168453_0_0_9"/>
<sequence length="110" mass="13084">MCAPFLRFQPYFQSTHPPRVRPVEYSTAVPFIRFQSTHPPRVRLKSDSRFHQVHAFNPRTHLGCDYLLSEVERLQTDFQSTHPPRVRRRLISVNCRSSTFQSTHPPRVRR</sequence>
<organism evidence="1 2">
    <name type="scientific">Paenibacillus macerans</name>
    <name type="common">Bacillus macerans</name>
    <dbReference type="NCBI Taxonomy" id="44252"/>
    <lineage>
        <taxon>Bacteria</taxon>
        <taxon>Bacillati</taxon>
        <taxon>Bacillota</taxon>
        <taxon>Bacilli</taxon>
        <taxon>Bacillales</taxon>
        <taxon>Paenibacillaceae</taxon>
        <taxon>Paenibacillus</taxon>
    </lineage>
</organism>
<keyword evidence="2" id="KW-1185">Reference proteome</keyword>
<accession>A0A090Y7H9</accession>
<name>A0A090Y7H9_PAEMA</name>
<dbReference type="AlphaFoldDB" id="A0A090Y7H9"/>
<reference evidence="1 2" key="1">
    <citation type="submission" date="2014-04" db="EMBL/GenBank/DDBJ databases">
        <authorList>
            <person name="Bishop-Lilly K.A."/>
            <person name="Broomall S.M."/>
            <person name="Chain P.S."/>
            <person name="Chertkov O."/>
            <person name="Coyne S.R."/>
            <person name="Daligault H.E."/>
            <person name="Davenport K.W."/>
            <person name="Erkkila T."/>
            <person name="Frey K.G."/>
            <person name="Gibbons H.S."/>
            <person name="Gu W."/>
            <person name="Jaissle J."/>
            <person name="Johnson S.L."/>
            <person name="Koroleva G.I."/>
            <person name="Ladner J.T."/>
            <person name="Lo C.-C."/>
            <person name="Minogue T.D."/>
            <person name="Munk C."/>
            <person name="Palacios G.F."/>
            <person name="Redden C.L."/>
            <person name="Rosenzweig C.N."/>
            <person name="Scholz M.B."/>
            <person name="Teshima H."/>
            <person name="Xu Y."/>
        </authorList>
    </citation>
    <scope>NUCLEOTIDE SEQUENCE [LARGE SCALE GENOMIC DNA]</scope>
    <source>
        <strain evidence="1 2">8244</strain>
    </source>
</reference>
<protein>
    <submittedName>
        <fullName evidence="1">Uncharacterized protein</fullName>
    </submittedName>
</protein>
<comment type="caution">
    <text evidence="1">The sequence shown here is derived from an EMBL/GenBank/DDBJ whole genome shotgun (WGS) entry which is preliminary data.</text>
</comment>
<gene>
    <name evidence="1" type="ORF">DJ90_5986</name>
</gene>
<evidence type="ECO:0000313" key="2">
    <source>
        <dbReference type="Proteomes" id="UP000029278"/>
    </source>
</evidence>
<proteinExistence type="predicted"/>
<dbReference type="EMBL" id="JMQA01000051">
    <property type="protein sequence ID" value="KFM93787.1"/>
    <property type="molecule type" value="Genomic_DNA"/>
</dbReference>
<dbReference type="Proteomes" id="UP000029278">
    <property type="component" value="Unassembled WGS sequence"/>
</dbReference>
<evidence type="ECO:0000313" key="1">
    <source>
        <dbReference type="EMBL" id="KFM93787.1"/>
    </source>
</evidence>